<proteinExistence type="predicted"/>
<organism evidence="2 3">
    <name type="scientific">Strongylus vulgaris</name>
    <name type="common">Blood worm</name>
    <dbReference type="NCBI Taxonomy" id="40348"/>
    <lineage>
        <taxon>Eukaryota</taxon>
        <taxon>Metazoa</taxon>
        <taxon>Ecdysozoa</taxon>
        <taxon>Nematoda</taxon>
        <taxon>Chromadorea</taxon>
        <taxon>Rhabditida</taxon>
        <taxon>Rhabditina</taxon>
        <taxon>Rhabditomorpha</taxon>
        <taxon>Strongyloidea</taxon>
        <taxon>Strongylidae</taxon>
        <taxon>Strongylus</taxon>
    </lineage>
</organism>
<dbReference type="EMBL" id="UYYB01012524">
    <property type="protein sequence ID" value="VDM69523.1"/>
    <property type="molecule type" value="Genomic_DNA"/>
</dbReference>
<keyword evidence="3" id="KW-1185">Reference proteome</keyword>
<feature type="region of interest" description="Disordered" evidence="1">
    <location>
        <begin position="47"/>
        <end position="73"/>
    </location>
</feature>
<evidence type="ECO:0000256" key="1">
    <source>
        <dbReference type="SAM" id="MobiDB-lite"/>
    </source>
</evidence>
<sequence length="73" mass="8317">MLLAWLTPSWASGKLRTSISFSAWETLLEDKSPLYFAVRRPESPLRHDEVMNHRGGNSGCRTAKNCVEQQNLK</sequence>
<evidence type="ECO:0000313" key="2">
    <source>
        <dbReference type="EMBL" id="VDM69523.1"/>
    </source>
</evidence>
<accession>A0A3P7IP02</accession>
<protein>
    <submittedName>
        <fullName evidence="2">Uncharacterized protein</fullName>
    </submittedName>
</protein>
<gene>
    <name evidence="2" type="ORF">SVUK_LOCUS4521</name>
</gene>
<name>A0A3P7IP02_STRVU</name>
<evidence type="ECO:0000313" key="3">
    <source>
        <dbReference type="Proteomes" id="UP000270094"/>
    </source>
</evidence>
<dbReference type="Proteomes" id="UP000270094">
    <property type="component" value="Unassembled WGS sequence"/>
</dbReference>
<reference evidence="2 3" key="1">
    <citation type="submission" date="2018-11" db="EMBL/GenBank/DDBJ databases">
        <authorList>
            <consortium name="Pathogen Informatics"/>
        </authorList>
    </citation>
    <scope>NUCLEOTIDE SEQUENCE [LARGE SCALE GENOMIC DNA]</scope>
</reference>
<dbReference type="AlphaFoldDB" id="A0A3P7IP02"/>